<dbReference type="EMBL" id="CP076544">
    <property type="protein sequence ID" value="QWS33250.1"/>
    <property type="molecule type" value="Genomic_DNA"/>
</dbReference>
<reference evidence="1" key="1">
    <citation type="submission" date="2021-06" db="EMBL/GenBank/DDBJ databases">
        <authorList>
            <person name="Ellington A.J."/>
            <person name="Bryan N.C."/>
            <person name="Christner B.C."/>
            <person name="Reisch C.R."/>
        </authorList>
    </citation>
    <scope>NUCLEOTIDE SEQUENCE</scope>
    <source>
        <strain evidence="1">L6-1</strain>
    </source>
</reference>
<name>A0ACD1E300_9MICO</name>
<evidence type="ECO:0000313" key="2">
    <source>
        <dbReference type="Proteomes" id="UP000681794"/>
    </source>
</evidence>
<gene>
    <name evidence="1" type="ORF">KM842_13550</name>
</gene>
<dbReference type="Proteomes" id="UP000681794">
    <property type="component" value="Chromosome"/>
</dbReference>
<sequence length="73" mass="8107">MTTAKHVTLDPTGTLRTLVLQDSGAQDVDLTVRGMAPERLRYLGQMWSATHARLHRPLAADGYGYRIETRLGV</sequence>
<keyword evidence="2" id="KW-1185">Reference proteome</keyword>
<organism evidence="1 2">
    <name type="scientific">Curtobacterium aetherium</name>
    <dbReference type="NCBI Taxonomy" id="2841594"/>
    <lineage>
        <taxon>Bacteria</taxon>
        <taxon>Bacillati</taxon>
        <taxon>Actinomycetota</taxon>
        <taxon>Actinomycetes</taxon>
        <taxon>Micrococcales</taxon>
        <taxon>Microbacteriaceae</taxon>
        <taxon>Curtobacterium</taxon>
    </lineage>
</organism>
<protein>
    <submittedName>
        <fullName evidence="1">Uncharacterized protein</fullName>
    </submittedName>
</protein>
<accession>A0ACD1E300</accession>
<proteinExistence type="predicted"/>
<evidence type="ECO:0000313" key="1">
    <source>
        <dbReference type="EMBL" id="QWS33250.1"/>
    </source>
</evidence>